<gene>
    <name evidence="3" type="ORF">EV382_2808</name>
</gene>
<feature type="domain" description="CATRA-Associated Small Protein" evidence="2">
    <location>
        <begin position="19"/>
        <end position="96"/>
    </location>
</feature>
<proteinExistence type="predicted"/>
<dbReference type="EMBL" id="SHKK01000001">
    <property type="protein sequence ID" value="RZT79592.1"/>
    <property type="molecule type" value="Genomic_DNA"/>
</dbReference>
<accession>A0A4Q7UE99</accession>
<keyword evidence="4" id="KW-1185">Reference proteome</keyword>
<dbReference type="InterPro" id="IPR046924">
    <property type="entry name" value="CATASP"/>
</dbReference>
<comment type="caution">
    <text evidence="3">The sequence shown here is derived from an EMBL/GenBank/DDBJ whole genome shotgun (WGS) entry which is preliminary data.</text>
</comment>
<dbReference type="Proteomes" id="UP000293781">
    <property type="component" value="Unassembled WGS sequence"/>
</dbReference>
<dbReference type="RefSeq" id="WP_130402123.1">
    <property type="nucleotide sequence ID" value="NZ_JBEZZO010000018.1"/>
</dbReference>
<name>A0A4Q7UE99_9ACTN</name>
<organism evidence="3 4">
    <name type="scientific">Micromonospora violae</name>
    <dbReference type="NCBI Taxonomy" id="1278207"/>
    <lineage>
        <taxon>Bacteria</taxon>
        <taxon>Bacillati</taxon>
        <taxon>Actinomycetota</taxon>
        <taxon>Actinomycetes</taxon>
        <taxon>Micromonosporales</taxon>
        <taxon>Micromonosporaceae</taxon>
        <taxon>Micromonospora</taxon>
    </lineage>
</organism>
<evidence type="ECO:0000313" key="3">
    <source>
        <dbReference type="EMBL" id="RZT79592.1"/>
    </source>
</evidence>
<feature type="compositionally biased region" description="Basic and acidic residues" evidence="1">
    <location>
        <begin position="85"/>
        <end position="98"/>
    </location>
</feature>
<evidence type="ECO:0000259" key="2">
    <source>
        <dbReference type="Pfam" id="PF20271"/>
    </source>
</evidence>
<evidence type="ECO:0000256" key="1">
    <source>
        <dbReference type="SAM" id="MobiDB-lite"/>
    </source>
</evidence>
<dbReference type="AlphaFoldDB" id="A0A4Q7UE99"/>
<dbReference type="Pfam" id="PF20271">
    <property type="entry name" value="CATASP"/>
    <property type="match status" value="1"/>
</dbReference>
<sequence>MTTAREIIFRAVAEETDLLLSRVETWQLPPDRWPAVDAALAEVAGAMAAGDAAALRSAAALLESTGPGRITRLGAEPPQGPPPPIRDRIVRIAHRRSEPPPPSPESESDGND</sequence>
<reference evidence="3 4" key="1">
    <citation type="submission" date="2019-02" db="EMBL/GenBank/DDBJ databases">
        <title>Sequencing the genomes of 1000 actinobacteria strains.</title>
        <authorList>
            <person name="Klenk H.-P."/>
        </authorList>
    </citation>
    <scope>NUCLEOTIDE SEQUENCE [LARGE SCALE GENOMIC DNA]</scope>
    <source>
        <strain evidence="3 4">DSM 45888</strain>
    </source>
</reference>
<feature type="region of interest" description="Disordered" evidence="1">
    <location>
        <begin position="68"/>
        <end position="112"/>
    </location>
</feature>
<protein>
    <recommendedName>
        <fullName evidence="2">CATRA-Associated Small Protein domain-containing protein</fullName>
    </recommendedName>
</protein>
<evidence type="ECO:0000313" key="4">
    <source>
        <dbReference type="Proteomes" id="UP000293781"/>
    </source>
</evidence>